<evidence type="ECO:0000313" key="4">
    <source>
        <dbReference type="EMBL" id="MEP1057109.1"/>
    </source>
</evidence>
<organism evidence="4 5">
    <name type="scientific">Stenomitos frigidus AS-A4</name>
    <dbReference type="NCBI Taxonomy" id="2933935"/>
    <lineage>
        <taxon>Bacteria</taxon>
        <taxon>Bacillati</taxon>
        <taxon>Cyanobacteriota</taxon>
        <taxon>Cyanophyceae</taxon>
        <taxon>Leptolyngbyales</taxon>
        <taxon>Leptolyngbyaceae</taxon>
        <taxon>Stenomitos</taxon>
    </lineage>
</organism>
<keyword evidence="5" id="KW-1185">Reference proteome</keyword>
<reference evidence="4 5" key="1">
    <citation type="submission" date="2022-04" db="EMBL/GenBank/DDBJ databases">
        <title>Positive selection, recombination, and allopatry shape intraspecific diversity of widespread and dominant cyanobacteria.</title>
        <authorList>
            <person name="Wei J."/>
            <person name="Shu W."/>
            <person name="Hu C."/>
        </authorList>
    </citation>
    <scope>NUCLEOTIDE SEQUENCE [LARGE SCALE GENOMIC DNA]</scope>
    <source>
        <strain evidence="4 5">AS-A4</strain>
    </source>
</reference>
<evidence type="ECO:0000259" key="3">
    <source>
        <dbReference type="Pfam" id="PF10099"/>
    </source>
</evidence>
<keyword evidence="2" id="KW-0812">Transmembrane</keyword>
<keyword evidence="2" id="KW-0472">Membrane</keyword>
<evidence type="ECO:0000256" key="2">
    <source>
        <dbReference type="SAM" id="Phobius"/>
    </source>
</evidence>
<evidence type="ECO:0000256" key="1">
    <source>
        <dbReference type="SAM" id="MobiDB-lite"/>
    </source>
</evidence>
<feature type="region of interest" description="Disordered" evidence="1">
    <location>
        <begin position="80"/>
        <end position="107"/>
    </location>
</feature>
<dbReference type="InterPro" id="IPR051474">
    <property type="entry name" value="Anti-sigma-K/W_factor"/>
</dbReference>
<name>A0ABV0KD09_9CYAN</name>
<dbReference type="Proteomes" id="UP001476950">
    <property type="component" value="Unassembled WGS sequence"/>
</dbReference>
<gene>
    <name evidence="4" type="ORF">NDI38_01590</name>
</gene>
<evidence type="ECO:0000313" key="5">
    <source>
        <dbReference type="Proteomes" id="UP001476950"/>
    </source>
</evidence>
<keyword evidence="2" id="KW-1133">Transmembrane helix</keyword>
<dbReference type="Pfam" id="PF10099">
    <property type="entry name" value="RskA_C"/>
    <property type="match status" value="1"/>
</dbReference>
<dbReference type="InterPro" id="IPR018764">
    <property type="entry name" value="RskA_C"/>
</dbReference>
<proteinExistence type="predicted"/>
<dbReference type="PANTHER" id="PTHR37461:SF1">
    <property type="entry name" value="ANTI-SIGMA-K FACTOR RSKA"/>
    <property type="match status" value="1"/>
</dbReference>
<sequence length="272" mass="29175">MNAEDRCFCELAPLYALDLLNDDDRHWVEAQAIEYPELAAELAEHQLTVNALPYALPAAPIAANLKERLFQRLAQEPPAAVETPSPLPLSVSALPDRSRSNDRPATAAPVPVTVRRYRRTVIWFQAAGAIAALAAIALLADNFRLRQTLQADQAIVATLQQPDSVIYSLKGTENAAQASGSLVVNPGDQTAIVLVQNLPTLPVGQAYRLWAVAKGATKPAYCGQFNNHRTGTARWLLPEGVCSASVPQMLITAESATAPPVPQGTLVMKSQG</sequence>
<feature type="domain" description="Anti-sigma K factor RskA C-terminal" evidence="3">
    <location>
        <begin position="127"/>
        <end position="264"/>
    </location>
</feature>
<feature type="transmembrane region" description="Helical" evidence="2">
    <location>
        <begin position="121"/>
        <end position="140"/>
    </location>
</feature>
<protein>
    <submittedName>
        <fullName evidence="4">Anti-sigma factor</fullName>
    </submittedName>
</protein>
<accession>A0ABV0KD09</accession>
<dbReference type="RefSeq" id="WP_190453882.1">
    <property type="nucleotide sequence ID" value="NZ_JAMPLM010000001.1"/>
</dbReference>
<dbReference type="EMBL" id="JAMPLM010000001">
    <property type="protein sequence ID" value="MEP1057109.1"/>
    <property type="molecule type" value="Genomic_DNA"/>
</dbReference>
<dbReference type="PANTHER" id="PTHR37461">
    <property type="entry name" value="ANTI-SIGMA-K FACTOR RSKA"/>
    <property type="match status" value="1"/>
</dbReference>
<comment type="caution">
    <text evidence="4">The sequence shown here is derived from an EMBL/GenBank/DDBJ whole genome shotgun (WGS) entry which is preliminary data.</text>
</comment>